<dbReference type="KEGG" id="mlr:MELLADRAFT_75326"/>
<reference evidence="2" key="1">
    <citation type="journal article" date="2011" name="Proc. Natl. Acad. Sci. U.S.A.">
        <title>Obligate biotrophy features unraveled by the genomic analysis of rust fungi.</title>
        <authorList>
            <person name="Duplessis S."/>
            <person name="Cuomo C.A."/>
            <person name="Lin Y.-C."/>
            <person name="Aerts A."/>
            <person name="Tisserant E."/>
            <person name="Veneault-Fourrey C."/>
            <person name="Joly D.L."/>
            <person name="Hacquard S."/>
            <person name="Amselem J."/>
            <person name="Cantarel B.L."/>
            <person name="Chiu R."/>
            <person name="Coutinho P.M."/>
            <person name="Feau N."/>
            <person name="Field M."/>
            <person name="Frey P."/>
            <person name="Gelhaye E."/>
            <person name="Goldberg J."/>
            <person name="Grabherr M.G."/>
            <person name="Kodira C.D."/>
            <person name="Kohler A."/>
            <person name="Kuees U."/>
            <person name="Lindquist E.A."/>
            <person name="Lucas S.M."/>
            <person name="Mago R."/>
            <person name="Mauceli E."/>
            <person name="Morin E."/>
            <person name="Murat C."/>
            <person name="Pangilinan J.L."/>
            <person name="Park R."/>
            <person name="Pearson M."/>
            <person name="Quesneville H."/>
            <person name="Rouhier N."/>
            <person name="Sakthikumar S."/>
            <person name="Salamov A.A."/>
            <person name="Schmutz J."/>
            <person name="Selles B."/>
            <person name="Shapiro H."/>
            <person name="Tanguay P."/>
            <person name="Tuskan G.A."/>
            <person name="Henrissat B."/>
            <person name="Van de Peer Y."/>
            <person name="Rouze P."/>
            <person name="Ellis J.G."/>
            <person name="Dodds P.N."/>
            <person name="Schein J.E."/>
            <person name="Zhong S."/>
            <person name="Hamelin R.C."/>
            <person name="Grigoriev I.V."/>
            <person name="Szabo L.J."/>
            <person name="Martin F."/>
        </authorList>
    </citation>
    <scope>NUCLEOTIDE SEQUENCE [LARGE SCALE GENOMIC DNA]</scope>
    <source>
        <strain evidence="2">98AG31 / pathotype 3-4-7</strain>
    </source>
</reference>
<gene>
    <name evidence="1" type="ORF">MELLADRAFT_75326</name>
</gene>
<accession>F4RW51</accession>
<dbReference type="HOGENOM" id="CLU_2794467_0_0_1"/>
<organism evidence="2">
    <name type="scientific">Melampsora larici-populina (strain 98AG31 / pathotype 3-4-7)</name>
    <name type="common">Poplar leaf rust fungus</name>
    <dbReference type="NCBI Taxonomy" id="747676"/>
    <lineage>
        <taxon>Eukaryota</taxon>
        <taxon>Fungi</taxon>
        <taxon>Dikarya</taxon>
        <taxon>Basidiomycota</taxon>
        <taxon>Pucciniomycotina</taxon>
        <taxon>Pucciniomycetes</taxon>
        <taxon>Pucciniales</taxon>
        <taxon>Melampsoraceae</taxon>
        <taxon>Melampsora</taxon>
    </lineage>
</organism>
<evidence type="ECO:0000313" key="2">
    <source>
        <dbReference type="Proteomes" id="UP000001072"/>
    </source>
</evidence>
<evidence type="ECO:0000313" key="1">
    <source>
        <dbReference type="EMBL" id="EGG03379.1"/>
    </source>
</evidence>
<protein>
    <submittedName>
        <fullName evidence="1">Uncharacterized protein</fullName>
    </submittedName>
</protein>
<dbReference type="InParanoid" id="F4RW51"/>
<sequence length="68" mass="7719">MEVSLDMGGSVKFLPSIRSFVTSKLANSNGSRRDTRRSISYGEYPKANQRVQCPKHRPLYPISTRCGW</sequence>
<dbReference type="Proteomes" id="UP000001072">
    <property type="component" value="Unassembled WGS sequence"/>
</dbReference>
<dbReference type="AlphaFoldDB" id="F4RW51"/>
<dbReference type="GeneID" id="18932639"/>
<name>F4RW51_MELLP</name>
<keyword evidence="2" id="KW-1185">Reference proteome</keyword>
<proteinExistence type="predicted"/>
<dbReference type="VEuPathDB" id="FungiDB:MELLADRAFT_75326"/>
<dbReference type="RefSeq" id="XP_007413514.1">
    <property type="nucleotide sequence ID" value="XM_007413452.1"/>
</dbReference>
<dbReference type="EMBL" id="GL883125">
    <property type="protein sequence ID" value="EGG03379.1"/>
    <property type="molecule type" value="Genomic_DNA"/>
</dbReference>